<comment type="caution">
    <text evidence="1">The sequence shown here is derived from an EMBL/GenBank/DDBJ whole genome shotgun (WGS) entry which is preliminary data.</text>
</comment>
<sequence length="253" mass="25573">MAARVAVVVPVPPTTATPPAGRGVGYWAAAARTAVVALWPPRRRGCWTGADAGLPTTMAAAPPPRAGDAVGGGGGGGGGGGARRLPSRAAARVGVEVANARAAAADVAGAAVAILLVLFCGLPEDEELPGGEPLKGGWWATWGVPRPRVAPAAAAAAAAAAVAAEAPRRPAAWAIDPEADDPFHADLSPQWRWALAIHWRVARAAVSAAQAQPAGERQRKPQLTRRPSMPSICELSQLYADDASQSAPAILCS</sequence>
<name>A0ACC3BN14_PYRYE</name>
<gene>
    <name evidence="1" type="ORF">I4F81_001931</name>
</gene>
<accession>A0ACC3BN14</accession>
<reference evidence="1" key="1">
    <citation type="submission" date="2019-11" db="EMBL/GenBank/DDBJ databases">
        <title>Nori genome reveals adaptations in red seaweeds to the harsh intertidal environment.</title>
        <authorList>
            <person name="Wang D."/>
            <person name="Mao Y."/>
        </authorList>
    </citation>
    <scope>NUCLEOTIDE SEQUENCE</scope>
    <source>
        <tissue evidence="1">Gametophyte</tissue>
    </source>
</reference>
<evidence type="ECO:0000313" key="1">
    <source>
        <dbReference type="EMBL" id="KAK1859334.1"/>
    </source>
</evidence>
<evidence type="ECO:0000313" key="2">
    <source>
        <dbReference type="Proteomes" id="UP000798662"/>
    </source>
</evidence>
<dbReference type="EMBL" id="CM020618">
    <property type="protein sequence ID" value="KAK1859334.1"/>
    <property type="molecule type" value="Genomic_DNA"/>
</dbReference>
<dbReference type="Proteomes" id="UP000798662">
    <property type="component" value="Chromosome 1"/>
</dbReference>
<keyword evidence="2" id="KW-1185">Reference proteome</keyword>
<proteinExistence type="predicted"/>
<protein>
    <submittedName>
        <fullName evidence="1">Uncharacterized protein</fullName>
    </submittedName>
</protein>
<organism evidence="1 2">
    <name type="scientific">Pyropia yezoensis</name>
    <name type="common">Susabi-nori</name>
    <name type="synonym">Porphyra yezoensis</name>
    <dbReference type="NCBI Taxonomy" id="2788"/>
    <lineage>
        <taxon>Eukaryota</taxon>
        <taxon>Rhodophyta</taxon>
        <taxon>Bangiophyceae</taxon>
        <taxon>Bangiales</taxon>
        <taxon>Bangiaceae</taxon>
        <taxon>Pyropia</taxon>
    </lineage>
</organism>